<dbReference type="InterPro" id="IPR027417">
    <property type="entry name" value="P-loop_NTPase"/>
</dbReference>
<dbReference type="Proteomes" id="UP001597294">
    <property type="component" value="Unassembled WGS sequence"/>
</dbReference>
<evidence type="ECO:0000256" key="3">
    <source>
        <dbReference type="ARBA" id="ARBA00022475"/>
    </source>
</evidence>
<dbReference type="PANTHER" id="PTHR43875">
    <property type="entry name" value="MALTODEXTRIN IMPORT ATP-BINDING PROTEIN MSMX"/>
    <property type="match status" value="1"/>
</dbReference>
<keyword evidence="7" id="KW-0472">Membrane</keyword>
<dbReference type="Pfam" id="PF08402">
    <property type="entry name" value="TOBE_2"/>
    <property type="match status" value="1"/>
</dbReference>
<comment type="similarity">
    <text evidence="1">Belongs to the ABC transporter superfamily.</text>
</comment>
<dbReference type="InterPro" id="IPR013611">
    <property type="entry name" value="Transp-assoc_OB_typ2"/>
</dbReference>
<evidence type="ECO:0000256" key="2">
    <source>
        <dbReference type="ARBA" id="ARBA00022448"/>
    </source>
</evidence>
<comment type="caution">
    <text evidence="9">The sequence shown here is derived from an EMBL/GenBank/DDBJ whole genome shotgun (WGS) entry which is preliminary data.</text>
</comment>
<protein>
    <submittedName>
        <fullName evidence="9">ABC transporter ATP-binding protein</fullName>
    </submittedName>
</protein>
<evidence type="ECO:0000256" key="1">
    <source>
        <dbReference type="ARBA" id="ARBA00005417"/>
    </source>
</evidence>
<dbReference type="EMBL" id="JBHUII010000013">
    <property type="protein sequence ID" value="MFD2208092.1"/>
    <property type="molecule type" value="Genomic_DNA"/>
</dbReference>
<evidence type="ECO:0000313" key="9">
    <source>
        <dbReference type="EMBL" id="MFD2208092.1"/>
    </source>
</evidence>
<dbReference type="SMART" id="SM00382">
    <property type="entry name" value="AAA"/>
    <property type="match status" value="1"/>
</dbReference>
<dbReference type="InterPro" id="IPR017871">
    <property type="entry name" value="ABC_transporter-like_CS"/>
</dbReference>
<dbReference type="InterPro" id="IPR003593">
    <property type="entry name" value="AAA+_ATPase"/>
</dbReference>
<dbReference type="SUPFAM" id="SSF50331">
    <property type="entry name" value="MOP-like"/>
    <property type="match status" value="1"/>
</dbReference>
<organism evidence="9 10">
    <name type="scientific">Kiloniella antarctica</name>
    <dbReference type="NCBI Taxonomy" id="1550907"/>
    <lineage>
        <taxon>Bacteria</taxon>
        <taxon>Pseudomonadati</taxon>
        <taxon>Pseudomonadota</taxon>
        <taxon>Alphaproteobacteria</taxon>
        <taxon>Rhodospirillales</taxon>
        <taxon>Kiloniellaceae</taxon>
        <taxon>Kiloniella</taxon>
    </lineage>
</organism>
<dbReference type="SUPFAM" id="SSF52540">
    <property type="entry name" value="P-loop containing nucleoside triphosphate hydrolases"/>
    <property type="match status" value="1"/>
</dbReference>
<evidence type="ECO:0000313" key="10">
    <source>
        <dbReference type="Proteomes" id="UP001597294"/>
    </source>
</evidence>
<gene>
    <name evidence="9" type="ORF">ACFSKO_20935</name>
</gene>
<dbReference type="Gene3D" id="3.40.50.300">
    <property type="entry name" value="P-loop containing nucleotide triphosphate hydrolases"/>
    <property type="match status" value="1"/>
</dbReference>
<dbReference type="PROSITE" id="PS00211">
    <property type="entry name" value="ABC_TRANSPORTER_1"/>
    <property type="match status" value="1"/>
</dbReference>
<evidence type="ECO:0000256" key="7">
    <source>
        <dbReference type="ARBA" id="ARBA00023136"/>
    </source>
</evidence>
<dbReference type="InterPro" id="IPR047641">
    <property type="entry name" value="ABC_transpr_MalK/UgpC-like"/>
</dbReference>
<dbReference type="PANTHER" id="PTHR43875:SF15">
    <property type="entry name" value="TREHALOSE IMPORT ATP-BINDING PROTEIN SUGC"/>
    <property type="match status" value="1"/>
</dbReference>
<accession>A0ABW5BPP9</accession>
<reference evidence="10" key="1">
    <citation type="journal article" date="2019" name="Int. J. Syst. Evol. Microbiol.">
        <title>The Global Catalogue of Microorganisms (GCM) 10K type strain sequencing project: providing services to taxonomists for standard genome sequencing and annotation.</title>
        <authorList>
            <consortium name="The Broad Institute Genomics Platform"/>
            <consortium name="The Broad Institute Genome Sequencing Center for Infectious Disease"/>
            <person name="Wu L."/>
            <person name="Ma J."/>
        </authorList>
    </citation>
    <scope>NUCLEOTIDE SEQUENCE [LARGE SCALE GENOMIC DNA]</scope>
    <source>
        <strain evidence="10">CGMCC 4.7192</strain>
    </source>
</reference>
<keyword evidence="4" id="KW-0547">Nucleotide-binding</keyword>
<dbReference type="PROSITE" id="PS50893">
    <property type="entry name" value="ABC_TRANSPORTER_2"/>
    <property type="match status" value="1"/>
</dbReference>
<evidence type="ECO:0000256" key="4">
    <source>
        <dbReference type="ARBA" id="ARBA00022741"/>
    </source>
</evidence>
<name>A0ABW5BPP9_9PROT</name>
<keyword evidence="10" id="KW-1185">Reference proteome</keyword>
<sequence>MSAIELSNISKQWGDTTAVDNISFTVDEGTFAVLLGPSGCGKSTSLRMISGLEDISAGQLLIGGSDMTSASPADRNLSMVFQNYALFPHLNVEENILFGLKVRKVPSHIQSQRLAKVAEQVGLHNLLDRKPAQLSGGQRQRVALARAIIAENPICLMDEPLSNLDAKLRQIMRVEIRALQQRLKMTVIYVTHDQAEAMSMADKVILMREGKIEQEGTPEELYNKPATTFAASFIGTPPMNLIDPVAGAITTPLLSYKQDDFLIGIRPEDITLSNDTGLDAELISADYLGADTVVTALVDKQEILVRTPGKIRVTEPTPTKLQWKKEAVHTFDRKSGKRNDEIEALNI</sequence>
<proteinExistence type="inferred from homology"/>
<dbReference type="InterPro" id="IPR003439">
    <property type="entry name" value="ABC_transporter-like_ATP-bd"/>
</dbReference>
<evidence type="ECO:0000256" key="5">
    <source>
        <dbReference type="ARBA" id="ARBA00022840"/>
    </source>
</evidence>
<dbReference type="Pfam" id="PF00005">
    <property type="entry name" value="ABC_tran"/>
    <property type="match status" value="1"/>
</dbReference>
<dbReference type="GO" id="GO:0005524">
    <property type="term" value="F:ATP binding"/>
    <property type="evidence" value="ECO:0007669"/>
    <property type="project" value="UniProtKB-KW"/>
</dbReference>
<keyword evidence="6" id="KW-1278">Translocase</keyword>
<dbReference type="InterPro" id="IPR008995">
    <property type="entry name" value="Mo/tungstate-bd_C_term_dom"/>
</dbReference>
<keyword evidence="3" id="KW-1003">Cell membrane</keyword>
<keyword evidence="2" id="KW-0813">Transport</keyword>
<dbReference type="Gene3D" id="2.40.50.100">
    <property type="match status" value="1"/>
</dbReference>
<evidence type="ECO:0000259" key="8">
    <source>
        <dbReference type="PROSITE" id="PS50893"/>
    </source>
</evidence>
<feature type="domain" description="ABC transporter" evidence="8">
    <location>
        <begin position="4"/>
        <end position="234"/>
    </location>
</feature>
<keyword evidence="5 9" id="KW-0067">ATP-binding</keyword>
<dbReference type="RefSeq" id="WP_380255377.1">
    <property type="nucleotide sequence ID" value="NZ_JBHUII010000013.1"/>
</dbReference>
<evidence type="ECO:0000256" key="6">
    <source>
        <dbReference type="ARBA" id="ARBA00022967"/>
    </source>
</evidence>